<dbReference type="EMBL" id="UINC01149364">
    <property type="protein sequence ID" value="SVD41790.1"/>
    <property type="molecule type" value="Genomic_DNA"/>
</dbReference>
<protein>
    <submittedName>
        <fullName evidence="1">Uncharacterized protein</fullName>
    </submittedName>
</protein>
<dbReference type="AlphaFoldDB" id="A0A382V5R3"/>
<organism evidence="1">
    <name type="scientific">marine metagenome</name>
    <dbReference type="NCBI Taxonomy" id="408172"/>
    <lineage>
        <taxon>unclassified sequences</taxon>
        <taxon>metagenomes</taxon>
        <taxon>ecological metagenomes</taxon>
    </lineage>
</organism>
<feature type="non-terminal residue" evidence="1">
    <location>
        <position position="30"/>
    </location>
</feature>
<reference evidence="1" key="1">
    <citation type="submission" date="2018-05" db="EMBL/GenBank/DDBJ databases">
        <authorList>
            <person name="Lanie J.A."/>
            <person name="Ng W.-L."/>
            <person name="Kazmierczak K.M."/>
            <person name="Andrzejewski T.M."/>
            <person name="Davidsen T.M."/>
            <person name="Wayne K.J."/>
            <person name="Tettelin H."/>
            <person name="Glass J.I."/>
            <person name="Rusch D."/>
            <person name="Podicherti R."/>
            <person name="Tsui H.-C.T."/>
            <person name="Winkler M.E."/>
        </authorList>
    </citation>
    <scope>NUCLEOTIDE SEQUENCE</scope>
</reference>
<name>A0A382V5R3_9ZZZZ</name>
<proteinExistence type="predicted"/>
<evidence type="ECO:0000313" key="1">
    <source>
        <dbReference type="EMBL" id="SVD41790.1"/>
    </source>
</evidence>
<accession>A0A382V5R3</accession>
<gene>
    <name evidence="1" type="ORF">METZ01_LOCUS394644</name>
</gene>
<sequence length="30" mass="3359">MPDEMTAKQSINEGLIEKGILEINPRFVKG</sequence>